<dbReference type="GO" id="GO:0005730">
    <property type="term" value="C:nucleolus"/>
    <property type="evidence" value="ECO:0007669"/>
    <property type="project" value="TreeGrafter"/>
</dbReference>
<organism evidence="10 11">
    <name type="scientific">Cryptosporidium andersoni</name>
    <dbReference type="NCBI Taxonomy" id="117008"/>
    <lineage>
        <taxon>Eukaryota</taxon>
        <taxon>Sar</taxon>
        <taxon>Alveolata</taxon>
        <taxon>Apicomplexa</taxon>
        <taxon>Conoidasida</taxon>
        <taxon>Coccidia</taxon>
        <taxon>Eucoccidiorida</taxon>
        <taxon>Eimeriorina</taxon>
        <taxon>Cryptosporidiidae</taxon>
        <taxon>Cryptosporidium</taxon>
    </lineage>
</organism>
<dbReference type="GO" id="GO:0000176">
    <property type="term" value="C:nuclear exosome (RNase complex)"/>
    <property type="evidence" value="ECO:0007669"/>
    <property type="project" value="TreeGrafter"/>
</dbReference>
<comment type="caution">
    <text evidence="10">The sequence shown here is derived from an EMBL/GenBank/DDBJ whole genome shotgun (WGS) entry which is preliminary data.</text>
</comment>
<dbReference type="Pfam" id="PF01138">
    <property type="entry name" value="RNase_PH"/>
    <property type="match status" value="1"/>
</dbReference>
<dbReference type="InterPro" id="IPR050080">
    <property type="entry name" value="RNase_PH"/>
</dbReference>
<dbReference type="GO" id="GO:0071051">
    <property type="term" value="P:poly(A)-dependent snoRNA 3'-end processing"/>
    <property type="evidence" value="ECO:0007669"/>
    <property type="project" value="TreeGrafter"/>
</dbReference>
<dbReference type="InterPro" id="IPR020568">
    <property type="entry name" value="Ribosomal_Su5_D2-typ_SF"/>
</dbReference>
<reference evidence="10 11" key="1">
    <citation type="submission" date="2016-10" db="EMBL/GenBank/DDBJ databases">
        <title>Reductive evolution of mitochondrial metabolism and differential evolution of invasion-related proteins in Cryptosporidium.</title>
        <authorList>
            <person name="Liu S."/>
            <person name="Roellig D.M."/>
            <person name="Guo Y."/>
            <person name="Li N."/>
            <person name="Frace M.A."/>
            <person name="Tang K."/>
            <person name="Zhang L."/>
            <person name="Feng Y."/>
            <person name="Xiao L."/>
        </authorList>
    </citation>
    <scope>NUCLEOTIDE SEQUENCE [LARGE SCALE GENOMIC DNA]</scope>
    <source>
        <strain evidence="10">30847</strain>
    </source>
</reference>
<keyword evidence="7" id="KW-0694">RNA-binding</keyword>
<dbReference type="VEuPathDB" id="CryptoDB:cand_014490"/>
<name>A0A1J4MTP8_9CRYT</name>
<dbReference type="InterPro" id="IPR027408">
    <property type="entry name" value="PNPase/RNase_PH_dom_sf"/>
</dbReference>
<dbReference type="GO" id="GO:0016075">
    <property type="term" value="P:rRNA catabolic process"/>
    <property type="evidence" value="ECO:0007669"/>
    <property type="project" value="TreeGrafter"/>
</dbReference>
<evidence type="ECO:0000256" key="2">
    <source>
        <dbReference type="ARBA" id="ARBA00004496"/>
    </source>
</evidence>
<evidence type="ECO:0000256" key="7">
    <source>
        <dbReference type="ARBA" id="ARBA00022884"/>
    </source>
</evidence>
<sequence length="295" mass="32746">MKDVEAFMPLPVLTKERFNENNSSKHDVVHSNNSKDMLHSSSNYIRSDSRIPNEVRPINIKTGTVATCDGSAYFSIGKTRVLCTINGPKLTKSSLNEIGLSVTVDYRLSPFCRKMRQYGNIKKSNLNVDYKAEEKYQSLTLEKVVQSIICREKYTRMSIDCYIYIIEDDGCALSAAISCLSLALCDAKIEIIGLFSSVTVIAIPNNSEVKSNCKYICILDPTYDEINLGNSNVSELSIGLCTLRNQVVHLSAKGSAFGDIQTSKLMFSLAEAACTAITNEMKGHIISEEKIKQYD</sequence>
<keyword evidence="4" id="KW-0963">Cytoplasm</keyword>
<dbReference type="GO" id="GO:0006364">
    <property type="term" value="P:rRNA processing"/>
    <property type="evidence" value="ECO:0007669"/>
    <property type="project" value="UniProtKB-KW"/>
</dbReference>
<evidence type="ECO:0000256" key="6">
    <source>
        <dbReference type="ARBA" id="ARBA00022835"/>
    </source>
</evidence>
<dbReference type="InterPro" id="IPR001247">
    <property type="entry name" value="ExoRNase_PH_dom1"/>
</dbReference>
<dbReference type="SUPFAM" id="SSF54211">
    <property type="entry name" value="Ribosomal protein S5 domain 2-like"/>
    <property type="match status" value="1"/>
</dbReference>
<dbReference type="OrthoDB" id="27298at2759"/>
<dbReference type="PANTHER" id="PTHR11953:SF2">
    <property type="entry name" value="EXOSOME COMPLEX COMPONENT MTR3"/>
    <property type="match status" value="1"/>
</dbReference>
<dbReference type="Proteomes" id="UP000186804">
    <property type="component" value="Unassembled WGS sequence"/>
</dbReference>
<accession>A0A1J4MTP8</accession>
<keyword evidence="8" id="KW-0539">Nucleus</keyword>
<dbReference type="RefSeq" id="XP_067069479.1">
    <property type="nucleotide sequence ID" value="XM_067211684.1"/>
</dbReference>
<comment type="subcellular location">
    <subcellularLocation>
        <location evidence="2">Cytoplasm</location>
    </subcellularLocation>
    <subcellularLocation>
        <location evidence="1">Nucleus</location>
    </subcellularLocation>
</comment>
<comment type="similarity">
    <text evidence="3">Belongs to the RNase PH family.</text>
</comment>
<evidence type="ECO:0000256" key="5">
    <source>
        <dbReference type="ARBA" id="ARBA00022552"/>
    </source>
</evidence>
<evidence type="ECO:0000256" key="8">
    <source>
        <dbReference type="ARBA" id="ARBA00023242"/>
    </source>
</evidence>
<evidence type="ECO:0000256" key="3">
    <source>
        <dbReference type="ARBA" id="ARBA00006678"/>
    </source>
</evidence>
<protein>
    <submittedName>
        <fullName evidence="10">3 exoribonuclease protein</fullName>
    </submittedName>
</protein>
<dbReference type="AlphaFoldDB" id="A0A1J4MTP8"/>
<keyword evidence="11" id="KW-1185">Reference proteome</keyword>
<proteinExistence type="inferred from homology"/>
<dbReference type="GO" id="GO:0000177">
    <property type="term" value="C:cytoplasmic exosome (RNase complex)"/>
    <property type="evidence" value="ECO:0007669"/>
    <property type="project" value="TreeGrafter"/>
</dbReference>
<dbReference type="EMBL" id="LRBS01000031">
    <property type="protein sequence ID" value="OII77633.1"/>
    <property type="molecule type" value="Genomic_DNA"/>
</dbReference>
<dbReference type="GO" id="GO:0071028">
    <property type="term" value="P:nuclear mRNA surveillance"/>
    <property type="evidence" value="ECO:0007669"/>
    <property type="project" value="TreeGrafter"/>
</dbReference>
<evidence type="ECO:0000259" key="9">
    <source>
        <dbReference type="Pfam" id="PF01138"/>
    </source>
</evidence>
<keyword evidence="5" id="KW-0698">rRNA processing</keyword>
<dbReference type="Gene3D" id="3.30.230.70">
    <property type="entry name" value="GHMP Kinase, N-terminal domain"/>
    <property type="match status" value="1"/>
</dbReference>
<dbReference type="GeneID" id="92365634"/>
<evidence type="ECO:0000313" key="11">
    <source>
        <dbReference type="Proteomes" id="UP000186804"/>
    </source>
</evidence>
<dbReference type="PANTHER" id="PTHR11953">
    <property type="entry name" value="EXOSOME COMPLEX COMPONENT"/>
    <property type="match status" value="1"/>
</dbReference>
<dbReference type="GO" id="GO:0034475">
    <property type="term" value="P:U4 snRNA 3'-end processing"/>
    <property type="evidence" value="ECO:0007669"/>
    <property type="project" value="TreeGrafter"/>
</dbReference>
<feature type="domain" description="Exoribonuclease phosphorolytic" evidence="9">
    <location>
        <begin position="54"/>
        <end position="190"/>
    </location>
</feature>
<evidence type="ECO:0000313" key="10">
    <source>
        <dbReference type="EMBL" id="OII77633.1"/>
    </source>
</evidence>
<gene>
    <name evidence="10" type="ORF">cand_014490</name>
</gene>
<keyword evidence="6" id="KW-0271">Exosome</keyword>
<evidence type="ECO:0000256" key="4">
    <source>
        <dbReference type="ARBA" id="ARBA00022490"/>
    </source>
</evidence>
<evidence type="ECO:0000256" key="1">
    <source>
        <dbReference type="ARBA" id="ARBA00004123"/>
    </source>
</evidence>
<dbReference type="GO" id="GO:0003723">
    <property type="term" value="F:RNA binding"/>
    <property type="evidence" value="ECO:0007669"/>
    <property type="project" value="UniProtKB-KW"/>
</dbReference>